<evidence type="ECO:0000256" key="1">
    <source>
        <dbReference type="SAM" id="Phobius"/>
    </source>
</evidence>
<dbReference type="Proteomes" id="UP001239795">
    <property type="component" value="Unassembled WGS sequence"/>
</dbReference>
<dbReference type="EMBL" id="MLGG01000001">
    <property type="protein sequence ID" value="KAK1468725.1"/>
    <property type="molecule type" value="Genomic_DNA"/>
</dbReference>
<keyword evidence="1" id="KW-0472">Membrane</keyword>
<sequence>MYRYVPRVVARWLLWVRGTCLVLESPVTIPCSISGWVFTVRFAVPVYYSVYLQFFLLSVACTKPGYKVAISRGGHCWVGGRSCSS</sequence>
<keyword evidence="3" id="KW-1185">Reference proteome</keyword>
<feature type="transmembrane region" description="Helical" evidence="1">
    <location>
        <begin position="44"/>
        <end position="62"/>
    </location>
</feature>
<comment type="caution">
    <text evidence="2">The sequence shown here is derived from an EMBL/GenBank/DDBJ whole genome shotgun (WGS) entry which is preliminary data.</text>
</comment>
<protein>
    <submittedName>
        <fullName evidence="2">Uncharacterized protein</fullName>
    </submittedName>
</protein>
<feature type="transmembrane region" description="Helical" evidence="1">
    <location>
        <begin position="12"/>
        <end position="38"/>
    </location>
</feature>
<keyword evidence="1" id="KW-0812">Transmembrane</keyword>
<keyword evidence="1" id="KW-1133">Transmembrane helix</keyword>
<evidence type="ECO:0000313" key="3">
    <source>
        <dbReference type="Proteomes" id="UP001239795"/>
    </source>
</evidence>
<evidence type="ECO:0000313" key="2">
    <source>
        <dbReference type="EMBL" id="KAK1468725.1"/>
    </source>
</evidence>
<organism evidence="2 3">
    <name type="scientific">Colletotrichum melonis</name>
    <dbReference type="NCBI Taxonomy" id="1209925"/>
    <lineage>
        <taxon>Eukaryota</taxon>
        <taxon>Fungi</taxon>
        <taxon>Dikarya</taxon>
        <taxon>Ascomycota</taxon>
        <taxon>Pezizomycotina</taxon>
        <taxon>Sordariomycetes</taxon>
        <taxon>Hypocreomycetidae</taxon>
        <taxon>Glomerellales</taxon>
        <taxon>Glomerellaceae</taxon>
        <taxon>Colletotrichum</taxon>
        <taxon>Colletotrichum acutatum species complex</taxon>
    </lineage>
</organism>
<proteinExistence type="predicted"/>
<gene>
    <name evidence="2" type="ORF">CMEL01_00492</name>
</gene>
<accession>A0AAI9V3L8</accession>
<name>A0AAI9V3L8_9PEZI</name>
<dbReference type="AlphaFoldDB" id="A0AAI9V3L8"/>
<reference evidence="2 3" key="1">
    <citation type="submission" date="2016-10" db="EMBL/GenBank/DDBJ databases">
        <title>The genome sequence of Colletotrichum fioriniae PJ7.</title>
        <authorList>
            <person name="Baroncelli R."/>
        </authorList>
    </citation>
    <scope>NUCLEOTIDE SEQUENCE [LARGE SCALE GENOMIC DNA]</scope>
    <source>
        <strain evidence="2">Col 31</strain>
    </source>
</reference>